<dbReference type="KEGG" id="sdyn:Mal52_09110"/>
<keyword evidence="2 6" id="KW-0378">Hydrolase</keyword>
<evidence type="ECO:0000313" key="7">
    <source>
        <dbReference type="Proteomes" id="UP000319383"/>
    </source>
</evidence>
<feature type="signal peptide" evidence="4">
    <location>
        <begin position="1"/>
        <end position="21"/>
    </location>
</feature>
<keyword evidence="7" id="KW-1185">Reference proteome</keyword>
<evidence type="ECO:0000256" key="2">
    <source>
        <dbReference type="ARBA" id="ARBA00022801"/>
    </source>
</evidence>
<name>A0A517ZIY7_9PLAN</name>
<organism evidence="6 7">
    <name type="scientific">Symmachiella dynata</name>
    <dbReference type="NCBI Taxonomy" id="2527995"/>
    <lineage>
        <taxon>Bacteria</taxon>
        <taxon>Pseudomonadati</taxon>
        <taxon>Planctomycetota</taxon>
        <taxon>Planctomycetia</taxon>
        <taxon>Planctomycetales</taxon>
        <taxon>Planctomycetaceae</taxon>
        <taxon>Symmachiella</taxon>
    </lineage>
</organism>
<dbReference type="Gene3D" id="3.30.1120.10">
    <property type="match status" value="1"/>
</dbReference>
<evidence type="ECO:0000256" key="1">
    <source>
        <dbReference type="ARBA" id="ARBA00008779"/>
    </source>
</evidence>
<dbReference type="InterPro" id="IPR050738">
    <property type="entry name" value="Sulfatase"/>
</dbReference>
<evidence type="ECO:0000259" key="5">
    <source>
        <dbReference type="Pfam" id="PF00884"/>
    </source>
</evidence>
<dbReference type="EC" id="3.1.6.1" evidence="6"/>
<keyword evidence="4" id="KW-0732">Signal</keyword>
<dbReference type="InterPro" id="IPR017850">
    <property type="entry name" value="Alkaline_phosphatase_core_sf"/>
</dbReference>
<feature type="chain" id="PRO_5022046527" evidence="4">
    <location>
        <begin position="22"/>
        <end position="490"/>
    </location>
</feature>
<protein>
    <submittedName>
        <fullName evidence="6">Arylsulfatase</fullName>
        <ecNumber evidence="6">3.1.6.1</ecNumber>
    </submittedName>
</protein>
<dbReference type="PANTHER" id="PTHR42693">
    <property type="entry name" value="ARYLSULFATASE FAMILY MEMBER"/>
    <property type="match status" value="1"/>
</dbReference>
<gene>
    <name evidence="6" type="primary">atsA_7</name>
    <name evidence="6" type="ORF">Mal52_09110</name>
</gene>
<dbReference type="Pfam" id="PF00884">
    <property type="entry name" value="Sulfatase"/>
    <property type="match status" value="1"/>
</dbReference>
<dbReference type="Proteomes" id="UP000319383">
    <property type="component" value="Chromosome"/>
</dbReference>
<feature type="compositionally biased region" description="Basic and acidic residues" evidence="3">
    <location>
        <begin position="444"/>
        <end position="458"/>
    </location>
</feature>
<evidence type="ECO:0000256" key="4">
    <source>
        <dbReference type="SAM" id="SignalP"/>
    </source>
</evidence>
<evidence type="ECO:0000256" key="3">
    <source>
        <dbReference type="SAM" id="MobiDB-lite"/>
    </source>
</evidence>
<dbReference type="AlphaFoldDB" id="A0A517ZIY7"/>
<dbReference type="Gene3D" id="3.40.720.10">
    <property type="entry name" value="Alkaline Phosphatase, subunit A"/>
    <property type="match status" value="1"/>
</dbReference>
<dbReference type="PANTHER" id="PTHR42693:SF53">
    <property type="entry name" value="ENDO-4-O-SULFATASE"/>
    <property type="match status" value="1"/>
</dbReference>
<dbReference type="InterPro" id="IPR000917">
    <property type="entry name" value="Sulfatase_N"/>
</dbReference>
<sequence length="490" mass="54813" precursor="true">MKMTTAICVPLVLIAGASLNAATTPPNIVVILTDDQGFADISLNPHHPQEVSTPHMDALAKEGVTFSQAYTSGHVCSPTRAGLMLGRYQQRVGVYSAGDGGRGFDPQLPIFPAFLPGEYVSTAIGKWHLGLDEDYPALKWHAMNRGFDECYKFMGRGGHDYFDLHSDTESKSAHPLYRNKERIDDEGYLTDRLSEEAIAFIERNKTRPFFLYLAYNAVHAPPQAPQETIAQYRKKFPDLDDKRVILMAMLKHLDDGIGRVVEKLKQEELFDNTILFFLTDNGGSKAMSANNTPLRGFKGSLYEGGIRTPFIVSWPAKFSGGRTVNTPVISLDILPTVLDAVATNPETKNEFDGKSLLPLLTDQSTAHHDTLYWSEGGDSGEWAVRSGDWKLHAMKDKQQLFNLAHDPGEKTDLAAEHPERVKKMNSAFDQWIGEMAAPISGGSKRWEDRPADQLTDRKKERRRQRAERKRQRAAEKKLKKSNANPQDSIK</sequence>
<proteinExistence type="inferred from homology"/>
<accession>A0A517ZIY7</accession>
<feature type="domain" description="Sulfatase N-terminal" evidence="5">
    <location>
        <begin position="26"/>
        <end position="340"/>
    </location>
</feature>
<dbReference type="RefSeq" id="WP_145374498.1">
    <property type="nucleotide sequence ID" value="NZ_CP036276.1"/>
</dbReference>
<feature type="compositionally biased region" description="Polar residues" evidence="3">
    <location>
        <begin position="481"/>
        <end position="490"/>
    </location>
</feature>
<feature type="region of interest" description="Disordered" evidence="3">
    <location>
        <begin position="439"/>
        <end position="490"/>
    </location>
</feature>
<evidence type="ECO:0000313" key="6">
    <source>
        <dbReference type="EMBL" id="QDU42450.1"/>
    </source>
</evidence>
<dbReference type="GO" id="GO:0004065">
    <property type="term" value="F:arylsulfatase activity"/>
    <property type="evidence" value="ECO:0007669"/>
    <property type="project" value="UniProtKB-EC"/>
</dbReference>
<comment type="similarity">
    <text evidence="1">Belongs to the sulfatase family.</text>
</comment>
<dbReference type="SUPFAM" id="SSF53649">
    <property type="entry name" value="Alkaline phosphatase-like"/>
    <property type="match status" value="1"/>
</dbReference>
<reference evidence="6 7" key="1">
    <citation type="submission" date="2019-02" db="EMBL/GenBank/DDBJ databases">
        <title>Deep-cultivation of Planctomycetes and their phenomic and genomic characterization uncovers novel biology.</title>
        <authorList>
            <person name="Wiegand S."/>
            <person name="Jogler M."/>
            <person name="Boedeker C."/>
            <person name="Pinto D."/>
            <person name="Vollmers J."/>
            <person name="Rivas-Marin E."/>
            <person name="Kohn T."/>
            <person name="Peeters S.H."/>
            <person name="Heuer A."/>
            <person name="Rast P."/>
            <person name="Oberbeckmann S."/>
            <person name="Bunk B."/>
            <person name="Jeske O."/>
            <person name="Meyerdierks A."/>
            <person name="Storesund J.E."/>
            <person name="Kallscheuer N."/>
            <person name="Luecker S."/>
            <person name="Lage O.M."/>
            <person name="Pohl T."/>
            <person name="Merkel B.J."/>
            <person name="Hornburger P."/>
            <person name="Mueller R.-W."/>
            <person name="Bruemmer F."/>
            <person name="Labrenz M."/>
            <person name="Spormann A.M."/>
            <person name="Op den Camp H."/>
            <person name="Overmann J."/>
            <person name="Amann R."/>
            <person name="Jetten M.S.M."/>
            <person name="Mascher T."/>
            <person name="Medema M.H."/>
            <person name="Devos D.P."/>
            <person name="Kaster A.-K."/>
            <person name="Ovreas L."/>
            <person name="Rohde M."/>
            <person name="Galperin M.Y."/>
            <person name="Jogler C."/>
        </authorList>
    </citation>
    <scope>NUCLEOTIDE SEQUENCE [LARGE SCALE GENOMIC DNA]</scope>
    <source>
        <strain evidence="6 7">Mal52</strain>
    </source>
</reference>
<feature type="compositionally biased region" description="Basic residues" evidence="3">
    <location>
        <begin position="459"/>
        <end position="471"/>
    </location>
</feature>
<dbReference type="EMBL" id="CP036276">
    <property type="protein sequence ID" value="QDU42450.1"/>
    <property type="molecule type" value="Genomic_DNA"/>
</dbReference>